<dbReference type="SUPFAM" id="SSF46565">
    <property type="entry name" value="Chaperone J-domain"/>
    <property type="match status" value="1"/>
</dbReference>
<keyword evidence="3" id="KW-1133">Transmembrane helix</keyword>
<feature type="coiled-coil region" evidence="1">
    <location>
        <begin position="297"/>
        <end position="338"/>
    </location>
</feature>
<keyword evidence="3" id="KW-0472">Membrane</keyword>
<dbReference type="PANTHER" id="PTHR44029">
    <property type="entry name" value="DNAJ HOMOLOG SUBFAMILY C MEMBER 21"/>
    <property type="match status" value="1"/>
</dbReference>
<dbReference type="AlphaFoldDB" id="A0A7S0ZN96"/>
<dbReference type="InterPro" id="IPR018253">
    <property type="entry name" value="DnaJ_domain_CS"/>
</dbReference>
<evidence type="ECO:0000313" key="5">
    <source>
        <dbReference type="EMBL" id="CAD8827203.1"/>
    </source>
</evidence>
<dbReference type="GO" id="GO:0005737">
    <property type="term" value="C:cytoplasm"/>
    <property type="evidence" value="ECO:0007669"/>
    <property type="project" value="TreeGrafter"/>
</dbReference>
<evidence type="ECO:0000256" key="3">
    <source>
        <dbReference type="SAM" id="Phobius"/>
    </source>
</evidence>
<dbReference type="PROSITE" id="PS00636">
    <property type="entry name" value="DNAJ_1"/>
    <property type="match status" value="1"/>
</dbReference>
<proteinExistence type="predicted"/>
<dbReference type="SMART" id="SM00271">
    <property type="entry name" value="DnaJ"/>
    <property type="match status" value="1"/>
</dbReference>
<keyword evidence="1" id="KW-0175">Coiled coil</keyword>
<dbReference type="InterPro" id="IPR051964">
    <property type="entry name" value="Chaperone_stress_response"/>
</dbReference>
<dbReference type="CDD" id="cd06257">
    <property type="entry name" value="DnaJ"/>
    <property type="match status" value="1"/>
</dbReference>
<feature type="transmembrane region" description="Helical" evidence="3">
    <location>
        <begin position="213"/>
        <end position="237"/>
    </location>
</feature>
<dbReference type="InterPro" id="IPR001623">
    <property type="entry name" value="DnaJ_domain"/>
</dbReference>
<dbReference type="PANTHER" id="PTHR44029:SF1">
    <property type="entry name" value="DNAJ HOMOLOG SUBFAMILY C MEMBER 21"/>
    <property type="match status" value="1"/>
</dbReference>
<organism evidence="5">
    <name type="scientific">Noctiluca scintillans</name>
    <name type="common">Sea sparkle</name>
    <name type="synonym">Red tide dinoflagellate</name>
    <dbReference type="NCBI Taxonomy" id="2966"/>
    <lineage>
        <taxon>Eukaryota</taxon>
        <taxon>Sar</taxon>
        <taxon>Alveolata</taxon>
        <taxon>Dinophyceae</taxon>
        <taxon>Noctilucales</taxon>
        <taxon>Noctilucaceae</taxon>
        <taxon>Noctiluca</taxon>
    </lineage>
</organism>
<dbReference type="Pfam" id="PF00226">
    <property type="entry name" value="DnaJ"/>
    <property type="match status" value="1"/>
</dbReference>
<dbReference type="PROSITE" id="PS50076">
    <property type="entry name" value="DNAJ_2"/>
    <property type="match status" value="1"/>
</dbReference>
<feature type="transmembrane region" description="Helical" evidence="3">
    <location>
        <begin position="249"/>
        <end position="270"/>
    </location>
</feature>
<evidence type="ECO:0000256" key="1">
    <source>
        <dbReference type="SAM" id="Coils"/>
    </source>
</evidence>
<accession>A0A7S0ZN96</accession>
<feature type="region of interest" description="Disordered" evidence="2">
    <location>
        <begin position="67"/>
        <end position="88"/>
    </location>
</feature>
<feature type="compositionally biased region" description="Basic and acidic residues" evidence="2">
    <location>
        <begin position="67"/>
        <end position="79"/>
    </location>
</feature>
<sequence>MRKAKDYYAVLHIKPTADADEIRKAYKELALRYHPDKNLDNVVEATEMFQLVSQAFSVLKDPAQKELYDQRRGSEHEPPSAKGTCERQGTYESCCSKSDSGDSLNATKSFQSSYNASFGLDHARGLFHEVFGREVAQGLANAIGKAPVFRDTIKHGLSKVTTEAEFHISLRLQAESACRETVEEKRAAVQEFEARCNLEQRERLHKLKMARRSVAKASIAVVFVLLIFIAFVTASTIGADPIFHQDRVFLSVADVLVLVFFVCLTFVMLWRTVSSLRLVRRLTRDSDGIDDRNAVAADTLRRGMYRAEQKLEVAQRELASARDTAKQAKRKVASVERDGASLHDAMQLGQHLWDRLIG</sequence>
<dbReference type="PRINTS" id="PR00625">
    <property type="entry name" value="JDOMAIN"/>
</dbReference>
<evidence type="ECO:0000259" key="4">
    <source>
        <dbReference type="PROSITE" id="PS50076"/>
    </source>
</evidence>
<dbReference type="Gene3D" id="1.10.287.110">
    <property type="entry name" value="DnaJ domain"/>
    <property type="match status" value="1"/>
</dbReference>
<reference evidence="5" key="1">
    <citation type="submission" date="2021-01" db="EMBL/GenBank/DDBJ databases">
        <authorList>
            <person name="Corre E."/>
            <person name="Pelletier E."/>
            <person name="Niang G."/>
            <person name="Scheremetjew M."/>
            <person name="Finn R."/>
            <person name="Kale V."/>
            <person name="Holt S."/>
            <person name="Cochrane G."/>
            <person name="Meng A."/>
            <person name="Brown T."/>
            <person name="Cohen L."/>
        </authorList>
    </citation>
    <scope>NUCLEOTIDE SEQUENCE</scope>
</reference>
<evidence type="ECO:0000256" key="2">
    <source>
        <dbReference type="SAM" id="MobiDB-lite"/>
    </source>
</evidence>
<name>A0A7S0ZN96_NOCSC</name>
<dbReference type="EMBL" id="HBFQ01002310">
    <property type="protein sequence ID" value="CAD8827203.1"/>
    <property type="molecule type" value="Transcribed_RNA"/>
</dbReference>
<keyword evidence="3" id="KW-0812">Transmembrane</keyword>
<feature type="domain" description="J" evidence="4">
    <location>
        <begin position="6"/>
        <end position="72"/>
    </location>
</feature>
<protein>
    <recommendedName>
        <fullName evidence="4">J domain-containing protein</fullName>
    </recommendedName>
</protein>
<dbReference type="InterPro" id="IPR036869">
    <property type="entry name" value="J_dom_sf"/>
</dbReference>
<gene>
    <name evidence="5" type="ORF">NSCI0253_LOCUS1549</name>
</gene>